<feature type="active site" description="Proton donor" evidence="10 12">
    <location>
        <position position="178"/>
    </location>
</feature>
<dbReference type="Pfam" id="PF00834">
    <property type="entry name" value="Ribul_P_3_epim"/>
    <property type="match status" value="1"/>
</dbReference>
<dbReference type="RefSeq" id="WP_330393884.1">
    <property type="nucleotide sequence ID" value="NZ_FRFD01000007.1"/>
</dbReference>
<sequence length="226" mass="24873">MAIDMYKLAPSILAADFWRLGEYIKEVEEAGADYLHIDVMDGAYVPSISFGAPVIKSIRKESKMVFDVHLMVEEPIRYLEDFKEAGADIITVHAEACRHLHRTVAKIKELGLKAGVSLNPSTPLVELEYIYQDIDMVLIMSVNPGFGGQSFLPLALDKIKTLKEILKQRQLNIDIEVDGGITLSNVGEVLKAGADVIVAGTAVFNGDIKKNVIDFKSAFPKPEAVK</sequence>
<evidence type="ECO:0000256" key="3">
    <source>
        <dbReference type="ARBA" id="ARBA00001941"/>
    </source>
</evidence>
<keyword evidence="13" id="KW-0862">Zinc</keyword>
<proteinExistence type="inferred from homology"/>
<dbReference type="GO" id="GO:0019323">
    <property type="term" value="P:pentose catabolic process"/>
    <property type="evidence" value="ECO:0007669"/>
    <property type="project" value="UniProtKB-UniRule"/>
</dbReference>
<evidence type="ECO:0000256" key="2">
    <source>
        <dbReference type="ARBA" id="ARBA00001936"/>
    </source>
</evidence>
<dbReference type="PROSITE" id="PS01086">
    <property type="entry name" value="RIBUL_P_3_EPIMER_2"/>
    <property type="match status" value="1"/>
</dbReference>
<dbReference type="GO" id="GO:0004750">
    <property type="term" value="F:D-ribulose-phosphate 3-epimerase activity"/>
    <property type="evidence" value="ECO:0007669"/>
    <property type="project" value="UniProtKB-UniRule"/>
</dbReference>
<comment type="similarity">
    <text evidence="6 10 11">Belongs to the ribulose-phosphate 3-epimerase family.</text>
</comment>
<dbReference type="CDD" id="cd00429">
    <property type="entry name" value="RPE"/>
    <property type="match status" value="1"/>
</dbReference>
<keyword evidence="13" id="KW-0464">Manganese</keyword>
<evidence type="ECO:0000256" key="12">
    <source>
        <dbReference type="PIRSR" id="PIRSR001461-1"/>
    </source>
</evidence>
<dbReference type="EMBL" id="FRFD01000007">
    <property type="protein sequence ID" value="SHO49973.1"/>
    <property type="molecule type" value="Genomic_DNA"/>
</dbReference>
<evidence type="ECO:0000256" key="11">
    <source>
        <dbReference type="PIRNR" id="PIRNR001461"/>
    </source>
</evidence>
<evidence type="ECO:0000256" key="8">
    <source>
        <dbReference type="ARBA" id="ARBA00022723"/>
    </source>
</evidence>
<dbReference type="STRING" id="1121345.SAMN02745217_02517"/>
<protein>
    <recommendedName>
        <fullName evidence="7 10">Ribulose-phosphate 3-epimerase</fullName>
        <ecNumber evidence="7 10">5.1.3.1</ecNumber>
    </recommendedName>
</protein>
<evidence type="ECO:0000256" key="10">
    <source>
        <dbReference type="HAMAP-Rule" id="MF_02227"/>
    </source>
</evidence>
<dbReference type="NCBIfam" id="TIGR01163">
    <property type="entry name" value="rpe"/>
    <property type="match status" value="1"/>
</dbReference>
<feature type="binding site" evidence="10 14">
    <location>
        <position position="11"/>
    </location>
    <ligand>
        <name>substrate</name>
    </ligand>
</feature>
<keyword evidence="9 10" id="KW-0413">Isomerase</keyword>
<feature type="binding site" evidence="10 13">
    <location>
        <position position="69"/>
    </location>
    <ligand>
        <name>a divalent metal cation</name>
        <dbReference type="ChEBI" id="CHEBI:60240"/>
    </ligand>
</feature>
<dbReference type="GO" id="GO:0046872">
    <property type="term" value="F:metal ion binding"/>
    <property type="evidence" value="ECO:0007669"/>
    <property type="project" value="UniProtKB-UniRule"/>
</dbReference>
<evidence type="ECO:0000256" key="7">
    <source>
        <dbReference type="ARBA" id="ARBA00013188"/>
    </source>
</evidence>
<feature type="active site" description="Proton acceptor" evidence="10 12">
    <location>
        <position position="38"/>
    </location>
</feature>
<reference evidence="15 16" key="1">
    <citation type="submission" date="2016-12" db="EMBL/GenBank/DDBJ databases">
        <authorList>
            <person name="Song W.-J."/>
            <person name="Kurnit D.M."/>
        </authorList>
    </citation>
    <scope>NUCLEOTIDE SEQUENCE [LARGE SCALE GENOMIC DNA]</scope>
    <source>
        <strain evidence="15 16">DSM 12503</strain>
    </source>
</reference>
<comment type="cofactor">
    <cofactor evidence="4">
        <name>Zn(2+)</name>
        <dbReference type="ChEBI" id="CHEBI:29105"/>
    </cofactor>
</comment>
<dbReference type="AlphaFoldDB" id="A0A1M7YBH6"/>
<comment type="cofactor">
    <cofactor evidence="5">
        <name>Fe(2+)</name>
        <dbReference type="ChEBI" id="CHEBI:29033"/>
    </cofactor>
</comment>
<evidence type="ECO:0000256" key="4">
    <source>
        <dbReference type="ARBA" id="ARBA00001947"/>
    </source>
</evidence>
<evidence type="ECO:0000256" key="13">
    <source>
        <dbReference type="PIRSR" id="PIRSR001461-2"/>
    </source>
</evidence>
<feature type="binding site" evidence="10">
    <location>
        <begin position="178"/>
        <end position="180"/>
    </location>
    <ligand>
        <name>substrate</name>
    </ligand>
</feature>
<organism evidence="15 16">
    <name type="scientific">Anaerocolumna xylanovorans DSM 12503</name>
    <dbReference type="NCBI Taxonomy" id="1121345"/>
    <lineage>
        <taxon>Bacteria</taxon>
        <taxon>Bacillati</taxon>
        <taxon>Bacillota</taxon>
        <taxon>Clostridia</taxon>
        <taxon>Lachnospirales</taxon>
        <taxon>Lachnospiraceae</taxon>
        <taxon>Anaerocolumna</taxon>
    </lineage>
</organism>
<dbReference type="HAMAP" id="MF_02227">
    <property type="entry name" value="RPE"/>
    <property type="match status" value="1"/>
</dbReference>
<comment type="function">
    <text evidence="10">Catalyzes the reversible epimerization of D-ribulose 5-phosphate to D-xylulose 5-phosphate.</text>
</comment>
<dbReference type="EC" id="5.1.3.1" evidence="7 10"/>
<evidence type="ECO:0000256" key="1">
    <source>
        <dbReference type="ARBA" id="ARBA00001782"/>
    </source>
</evidence>
<feature type="binding site" evidence="10 13">
    <location>
        <position position="36"/>
    </location>
    <ligand>
        <name>a divalent metal cation</name>
        <dbReference type="ChEBI" id="CHEBI:60240"/>
    </ligand>
</feature>
<accession>A0A1M7YBH6</accession>
<comment type="cofactor">
    <cofactor evidence="2">
        <name>Mn(2+)</name>
        <dbReference type="ChEBI" id="CHEBI:29035"/>
    </cofactor>
</comment>
<dbReference type="Gene3D" id="3.20.20.70">
    <property type="entry name" value="Aldolase class I"/>
    <property type="match status" value="1"/>
</dbReference>
<dbReference type="NCBIfam" id="NF004076">
    <property type="entry name" value="PRK05581.1-4"/>
    <property type="match status" value="1"/>
</dbReference>
<comment type="cofactor">
    <cofactor evidence="3">
        <name>Co(2+)</name>
        <dbReference type="ChEBI" id="CHEBI:48828"/>
    </cofactor>
</comment>
<evidence type="ECO:0000256" key="14">
    <source>
        <dbReference type="PIRSR" id="PIRSR001461-3"/>
    </source>
</evidence>
<feature type="binding site" evidence="14">
    <location>
        <begin position="200"/>
        <end position="201"/>
    </location>
    <ligand>
        <name>substrate</name>
    </ligand>
</feature>
<evidence type="ECO:0000256" key="5">
    <source>
        <dbReference type="ARBA" id="ARBA00001954"/>
    </source>
</evidence>
<keyword evidence="13" id="KW-0170">Cobalt</keyword>
<dbReference type="SUPFAM" id="SSF51366">
    <property type="entry name" value="Ribulose-phoshate binding barrel"/>
    <property type="match status" value="1"/>
</dbReference>
<keyword evidence="8 10" id="KW-0479">Metal-binding</keyword>
<dbReference type="PIRSF" id="PIRSF001461">
    <property type="entry name" value="RPE"/>
    <property type="match status" value="1"/>
</dbReference>
<feature type="binding site" evidence="10 13">
    <location>
        <position position="38"/>
    </location>
    <ligand>
        <name>a divalent metal cation</name>
        <dbReference type="ChEBI" id="CHEBI:60240"/>
    </ligand>
</feature>
<dbReference type="InterPro" id="IPR000056">
    <property type="entry name" value="Ribul_P_3_epim-like"/>
</dbReference>
<name>A0A1M7YBH6_9FIRM</name>
<keyword evidence="10 11" id="KW-0119">Carbohydrate metabolism</keyword>
<evidence type="ECO:0000256" key="6">
    <source>
        <dbReference type="ARBA" id="ARBA00009541"/>
    </source>
</evidence>
<feature type="binding site" evidence="14">
    <location>
        <position position="180"/>
    </location>
    <ligand>
        <name>substrate</name>
    </ligand>
</feature>
<gene>
    <name evidence="10" type="primary">rpe</name>
    <name evidence="15" type="ORF">SAMN02745217_02517</name>
</gene>
<comment type="pathway">
    <text evidence="10">Carbohydrate degradation.</text>
</comment>
<dbReference type="GO" id="GO:0006098">
    <property type="term" value="P:pentose-phosphate shunt"/>
    <property type="evidence" value="ECO:0007669"/>
    <property type="project" value="UniProtKB-UniRule"/>
</dbReference>
<dbReference type="Proteomes" id="UP000184612">
    <property type="component" value="Unassembled WGS sequence"/>
</dbReference>
<keyword evidence="16" id="KW-1185">Reference proteome</keyword>
<dbReference type="InterPro" id="IPR011060">
    <property type="entry name" value="RibuloseP-bd_barrel"/>
</dbReference>
<feature type="binding site" evidence="10 14">
    <location>
        <position position="69"/>
    </location>
    <ligand>
        <name>substrate</name>
    </ligand>
</feature>
<comment type="caution">
    <text evidence="10">Lacks conserved residue(s) required for the propagation of feature annotation.</text>
</comment>
<dbReference type="FunFam" id="3.20.20.70:FF:000004">
    <property type="entry name" value="Ribulose-phosphate 3-epimerase"/>
    <property type="match status" value="1"/>
</dbReference>
<dbReference type="InterPro" id="IPR026019">
    <property type="entry name" value="Ribul_P_3_epim"/>
</dbReference>
<comment type="cofactor">
    <cofactor evidence="10 13">
        <name>a divalent metal cation</name>
        <dbReference type="ChEBI" id="CHEBI:60240"/>
    </cofactor>
    <text evidence="10 13">Binds 1 divalent metal cation per subunit.</text>
</comment>
<feature type="binding site" evidence="10 14">
    <location>
        <begin position="145"/>
        <end position="148"/>
    </location>
    <ligand>
        <name>substrate</name>
    </ligand>
</feature>
<evidence type="ECO:0000256" key="9">
    <source>
        <dbReference type="ARBA" id="ARBA00023235"/>
    </source>
</evidence>
<dbReference type="InterPro" id="IPR013785">
    <property type="entry name" value="Aldolase_TIM"/>
</dbReference>
<evidence type="ECO:0000313" key="15">
    <source>
        <dbReference type="EMBL" id="SHO49973.1"/>
    </source>
</evidence>
<comment type="catalytic activity">
    <reaction evidence="1 10 11">
        <text>D-ribulose 5-phosphate = D-xylulose 5-phosphate</text>
        <dbReference type="Rhea" id="RHEA:13677"/>
        <dbReference type="ChEBI" id="CHEBI:57737"/>
        <dbReference type="ChEBI" id="CHEBI:58121"/>
        <dbReference type="EC" id="5.1.3.1"/>
    </reaction>
</comment>
<feature type="binding site" evidence="10 13">
    <location>
        <position position="178"/>
    </location>
    <ligand>
        <name>a divalent metal cation</name>
        <dbReference type="ChEBI" id="CHEBI:60240"/>
    </ligand>
</feature>
<dbReference type="PANTHER" id="PTHR11749">
    <property type="entry name" value="RIBULOSE-5-PHOSPHATE-3-EPIMERASE"/>
    <property type="match status" value="1"/>
</dbReference>
<dbReference type="GO" id="GO:0005737">
    <property type="term" value="C:cytoplasm"/>
    <property type="evidence" value="ECO:0007669"/>
    <property type="project" value="UniProtKB-ARBA"/>
</dbReference>
<evidence type="ECO:0000313" key="16">
    <source>
        <dbReference type="Proteomes" id="UP000184612"/>
    </source>
</evidence>